<gene>
    <name evidence="2" type="ORF">SAMN05421849_1906</name>
</gene>
<dbReference type="STRING" id="515897.SAMN05421849_1906"/>
<keyword evidence="1" id="KW-0472">Membrane</keyword>
<evidence type="ECO:0000256" key="1">
    <source>
        <dbReference type="SAM" id="Phobius"/>
    </source>
</evidence>
<accession>A0A1R3WY97</accession>
<evidence type="ECO:0000313" key="2">
    <source>
        <dbReference type="EMBL" id="SIT83436.1"/>
    </source>
</evidence>
<dbReference type="RefSeq" id="WP_076649635.1">
    <property type="nucleotide sequence ID" value="NZ_FTPS01000001.1"/>
</dbReference>
<dbReference type="AlphaFoldDB" id="A0A1R3WY97"/>
<evidence type="ECO:0000313" key="3">
    <source>
        <dbReference type="Proteomes" id="UP000192455"/>
    </source>
</evidence>
<keyword evidence="1" id="KW-1133">Transmembrane helix</keyword>
<keyword evidence="1" id="KW-0812">Transmembrane</keyword>
<dbReference type="EMBL" id="FTPS01000001">
    <property type="protein sequence ID" value="SIT83436.1"/>
    <property type="molecule type" value="Genomic_DNA"/>
</dbReference>
<keyword evidence="3" id="KW-1185">Reference proteome</keyword>
<reference evidence="2 3" key="1">
    <citation type="submission" date="2017-01" db="EMBL/GenBank/DDBJ databases">
        <authorList>
            <person name="Mah S.A."/>
            <person name="Swanson W.J."/>
            <person name="Moy G.W."/>
            <person name="Vacquier V.D."/>
        </authorList>
    </citation>
    <scope>NUCLEOTIDE SEQUENCE [LARGE SCALE GENOMIC DNA]</scope>
    <source>
        <strain evidence="2 3">DSM 21219</strain>
    </source>
</reference>
<dbReference type="InterPro" id="IPR035308">
    <property type="entry name" value="DUF5368"/>
</dbReference>
<dbReference type="Proteomes" id="UP000192455">
    <property type="component" value="Unassembled WGS sequence"/>
</dbReference>
<proteinExistence type="predicted"/>
<protein>
    <submittedName>
        <fullName evidence="2">Uncharacterized protein</fullName>
    </submittedName>
</protein>
<sequence>MQGFDPVALWAIIRETLGLWLWPLLALASVLLLAVTAGALRLRAAAGSWRRPLIAALVGGIIATAIAFLLVPGWSHARLSALAAPVDVVVALAISLLPGAVVAGVIFSLVSVTCARRLRRG</sequence>
<organism evidence="2 3">
    <name type="scientific">Pontibaca methylaminivorans</name>
    <dbReference type="NCBI Taxonomy" id="515897"/>
    <lineage>
        <taxon>Bacteria</taxon>
        <taxon>Pseudomonadati</taxon>
        <taxon>Pseudomonadota</taxon>
        <taxon>Alphaproteobacteria</taxon>
        <taxon>Rhodobacterales</taxon>
        <taxon>Roseobacteraceae</taxon>
        <taxon>Pontibaca</taxon>
    </lineage>
</organism>
<feature type="transmembrane region" description="Helical" evidence="1">
    <location>
        <begin position="20"/>
        <end position="40"/>
    </location>
</feature>
<feature type="transmembrane region" description="Helical" evidence="1">
    <location>
        <begin position="91"/>
        <end position="115"/>
    </location>
</feature>
<dbReference type="Pfam" id="PF17336">
    <property type="entry name" value="DUF5368"/>
    <property type="match status" value="1"/>
</dbReference>
<name>A0A1R3WY97_9RHOB</name>
<feature type="transmembrane region" description="Helical" evidence="1">
    <location>
        <begin position="52"/>
        <end position="71"/>
    </location>
</feature>